<dbReference type="EMBL" id="JBHSDL010000025">
    <property type="protein sequence ID" value="MFC4376424.1"/>
    <property type="molecule type" value="Genomic_DNA"/>
</dbReference>
<evidence type="ECO:0000313" key="8">
    <source>
        <dbReference type="Proteomes" id="UP001595844"/>
    </source>
</evidence>
<evidence type="ECO:0000313" key="7">
    <source>
        <dbReference type="EMBL" id="MFC4376424.1"/>
    </source>
</evidence>
<evidence type="ECO:0000256" key="1">
    <source>
        <dbReference type="ARBA" id="ARBA00005836"/>
    </source>
</evidence>
<name>A0ABV8VK17_9NOCA</name>
<dbReference type="PANTHER" id="PTHR30624:SF10">
    <property type="entry name" value="CONSERVED PROTEIN"/>
    <property type="match status" value="1"/>
</dbReference>
<accession>A0ABV8VK17</accession>
<evidence type="ECO:0000256" key="4">
    <source>
        <dbReference type="ARBA" id="ARBA00023049"/>
    </source>
</evidence>
<dbReference type="Proteomes" id="UP001595844">
    <property type="component" value="Unassembled WGS sequence"/>
</dbReference>
<dbReference type="InterPro" id="IPR035068">
    <property type="entry name" value="TldD/PmbA_N"/>
</dbReference>
<dbReference type="PANTHER" id="PTHR30624">
    <property type="entry name" value="UNCHARACTERIZED PROTEIN TLDD AND PMBA"/>
    <property type="match status" value="1"/>
</dbReference>
<protein>
    <submittedName>
        <fullName evidence="7">TldD/PmbA family protein</fullName>
    </submittedName>
</protein>
<evidence type="ECO:0000256" key="3">
    <source>
        <dbReference type="ARBA" id="ARBA00022801"/>
    </source>
</evidence>
<sequence>MSGPPASVVEVSTATSRDVDEQFRALGLGALAEAALSAARAAGAEHADLRVHRLVTQSIRLRDTRVEAVTDATELGLAVRVLVDGTWGFASHAALTPETAAAVARRAVTVATTLRALNRERVELADEPRYDDASWVSAYDLDPFAIPTTDKVALLQDYSAQLSAAAGVDHVTASVLQVKEQTYYADTAGSAITQQRVRLHPQLEAVTVDTEAGVFETMRTLAPPVGRGWEYVTGADRTWDWAAELAQIPDWLAEKVGAPSVVAGATDLVIDPTNLWLTIHESIGHATEYDRAIGYESAYAGTSFATPDQLGTLRYGTPIMHVTGDRVQRHGLATVGYDDEGVAGQRWDLVRDGVLVGYQLDRAFAPRLGLDRSNGCSYADSAHHVPIQRMANVSLQPDPHHDTSTAELISRVEDGIYIVGDKSWSIDMQRYNFQFTGQRFFRIRNGELAGQLRDVAYQATTTDFWGSMEAVGGPSTWQLGGAFNCGKAQPGQVAAVSHGCPSVLVRGVDILNTRTEGGQ</sequence>
<evidence type="ECO:0000259" key="6">
    <source>
        <dbReference type="Pfam" id="PF19289"/>
    </source>
</evidence>
<keyword evidence="2" id="KW-0645">Protease</keyword>
<dbReference type="InterPro" id="IPR002510">
    <property type="entry name" value="Metalloprtase-TldD/E_N"/>
</dbReference>
<comment type="caution">
    <text evidence="7">The sequence shown here is derived from an EMBL/GenBank/DDBJ whole genome shotgun (WGS) entry which is preliminary data.</text>
</comment>
<dbReference type="InterPro" id="IPR045569">
    <property type="entry name" value="Metalloprtase-TldD/E_C"/>
</dbReference>
<dbReference type="SUPFAM" id="SSF111283">
    <property type="entry name" value="Putative modulator of DNA gyrase, PmbA/TldD"/>
    <property type="match status" value="1"/>
</dbReference>
<keyword evidence="4" id="KW-0482">Metalloprotease</keyword>
<feature type="domain" description="Metalloprotease TldD/E N-terminal" evidence="5">
    <location>
        <begin position="47"/>
        <end position="111"/>
    </location>
</feature>
<dbReference type="Pfam" id="PF19289">
    <property type="entry name" value="PmbA_TldD_3rd"/>
    <property type="match status" value="1"/>
</dbReference>
<reference evidence="8" key="1">
    <citation type="journal article" date="2019" name="Int. J. Syst. Evol. Microbiol.">
        <title>The Global Catalogue of Microorganisms (GCM) 10K type strain sequencing project: providing services to taxonomists for standard genome sequencing and annotation.</title>
        <authorList>
            <consortium name="The Broad Institute Genomics Platform"/>
            <consortium name="The Broad Institute Genome Sequencing Center for Infectious Disease"/>
            <person name="Wu L."/>
            <person name="Ma J."/>
        </authorList>
    </citation>
    <scope>NUCLEOTIDE SEQUENCE [LARGE SCALE GENOMIC DNA]</scope>
    <source>
        <strain evidence="8">IBRC-M 10490</strain>
    </source>
</reference>
<keyword evidence="3" id="KW-0378">Hydrolase</keyword>
<dbReference type="InterPro" id="IPR036059">
    <property type="entry name" value="TldD/PmbA_sf"/>
</dbReference>
<comment type="similarity">
    <text evidence="1">Belongs to the peptidase U62 family.</text>
</comment>
<gene>
    <name evidence="7" type="ORF">ACFO5K_20215</name>
</gene>
<evidence type="ECO:0000259" key="5">
    <source>
        <dbReference type="Pfam" id="PF01523"/>
    </source>
</evidence>
<proteinExistence type="inferred from homology"/>
<dbReference type="InterPro" id="IPR051463">
    <property type="entry name" value="Peptidase_U62_metallo"/>
</dbReference>
<dbReference type="RefSeq" id="WP_378566211.1">
    <property type="nucleotide sequence ID" value="NZ_JBHSDL010000025.1"/>
</dbReference>
<evidence type="ECO:0000256" key="2">
    <source>
        <dbReference type="ARBA" id="ARBA00022670"/>
    </source>
</evidence>
<dbReference type="Gene3D" id="3.30.2290.10">
    <property type="entry name" value="PmbA/TldD superfamily"/>
    <property type="match status" value="1"/>
</dbReference>
<dbReference type="Pfam" id="PF01523">
    <property type="entry name" value="PmbA_TldD_1st"/>
    <property type="match status" value="1"/>
</dbReference>
<keyword evidence="8" id="KW-1185">Reference proteome</keyword>
<organism evidence="7 8">
    <name type="scientific">Nocardia halotolerans</name>
    <dbReference type="NCBI Taxonomy" id="1755878"/>
    <lineage>
        <taxon>Bacteria</taxon>
        <taxon>Bacillati</taxon>
        <taxon>Actinomycetota</taxon>
        <taxon>Actinomycetes</taxon>
        <taxon>Mycobacteriales</taxon>
        <taxon>Nocardiaceae</taxon>
        <taxon>Nocardia</taxon>
    </lineage>
</organism>
<feature type="domain" description="Metalloprotease TldD/E C-terminal" evidence="6">
    <location>
        <begin position="264"/>
        <end position="510"/>
    </location>
</feature>